<dbReference type="SUPFAM" id="SSF50118">
    <property type="entry name" value="Cell growth inhibitor/plasmid maintenance toxic component"/>
    <property type="match status" value="1"/>
</dbReference>
<evidence type="ECO:0000313" key="2">
    <source>
        <dbReference type="Proteomes" id="UP001500837"/>
    </source>
</evidence>
<dbReference type="RefSeq" id="WP_211312958.1">
    <property type="nucleotide sequence ID" value="NZ_BAAABL010000002.1"/>
</dbReference>
<evidence type="ECO:0008006" key="3">
    <source>
        <dbReference type="Google" id="ProtNLM"/>
    </source>
</evidence>
<organism evidence="1 2">
    <name type="scientific">Halarchaeum salinum</name>
    <dbReference type="NCBI Taxonomy" id="489912"/>
    <lineage>
        <taxon>Archaea</taxon>
        <taxon>Methanobacteriati</taxon>
        <taxon>Methanobacteriota</taxon>
        <taxon>Stenosarchaea group</taxon>
        <taxon>Halobacteria</taxon>
        <taxon>Halobacteriales</taxon>
        <taxon>Halobacteriaceae</taxon>
    </lineage>
</organism>
<dbReference type="AlphaFoldDB" id="A0AAV3S4E5"/>
<dbReference type="EMBL" id="BAAABL010000002">
    <property type="protein sequence ID" value="GAA0289754.1"/>
    <property type="molecule type" value="Genomic_DNA"/>
</dbReference>
<reference evidence="1 2" key="1">
    <citation type="journal article" date="2019" name="Int. J. Syst. Evol. Microbiol.">
        <title>The Global Catalogue of Microorganisms (GCM) 10K type strain sequencing project: providing services to taxonomists for standard genome sequencing and annotation.</title>
        <authorList>
            <consortium name="The Broad Institute Genomics Platform"/>
            <consortium name="The Broad Institute Genome Sequencing Center for Infectious Disease"/>
            <person name="Wu L."/>
            <person name="Ma J."/>
        </authorList>
    </citation>
    <scope>NUCLEOTIDE SEQUENCE [LARGE SCALE GENOMIC DNA]</scope>
    <source>
        <strain evidence="1 2">JCM 16330</strain>
    </source>
</reference>
<evidence type="ECO:0000313" key="1">
    <source>
        <dbReference type="EMBL" id="GAA0289754.1"/>
    </source>
</evidence>
<gene>
    <name evidence="1" type="ORF">GCM10009066_00360</name>
</gene>
<keyword evidence="2" id="KW-1185">Reference proteome</keyword>
<comment type="caution">
    <text evidence="1">The sequence shown here is derived from an EMBL/GenBank/DDBJ whole genome shotgun (WGS) entry which is preliminary data.</text>
</comment>
<name>A0AAV3S4E5_9EURY</name>
<sequence>MTDVFERGAVVKGPDLLADHDSRPYVCLSDRTHPFHDEEALYAAATTTRRAVAIPLTDDDFVSGGLPRESYVNPWTVVTIRHADMAREEGRLVEATTEKIATEAAGYLGIR</sequence>
<accession>A0AAV3S4E5</accession>
<proteinExistence type="predicted"/>
<dbReference type="Proteomes" id="UP001500837">
    <property type="component" value="Unassembled WGS sequence"/>
</dbReference>
<protein>
    <recommendedName>
        <fullName evidence="3">PemK-like, MazF-like toxin of type II toxin-antitoxin system</fullName>
    </recommendedName>
</protein>